<dbReference type="PANTHER" id="PTHR33452">
    <property type="entry name" value="OXIDOREDUCTASE CATD-RELATED"/>
    <property type="match status" value="1"/>
</dbReference>
<evidence type="ECO:0000256" key="5">
    <source>
        <dbReference type="ARBA" id="ARBA00022989"/>
    </source>
</evidence>
<evidence type="ECO:0000256" key="6">
    <source>
        <dbReference type="ARBA" id="ARBA00023136"/>
    </source>
</evidence>
<organism evidence="7 8">
    <name type="scientific">Motilibacter peucedani</name>
    <dbReference type="NCBI Taxonomy" id="598650"/>
    <lineage>
        <taxon>Bacteria</taxon>
        <taxon>Bacillati</taxon>
        <taxon>Actinomycetota</taxon>
        <taxon>Actinomycetes</taxon>
        <taxon>Motilibacterales</taxon>
        <taxon>Motilibacteraceae</taxon>
        <taxon>Motilibacter</taxon>
    </lineage>
</organism>
<keyword evidence="6" id="KW-0472">Membrane</keyword>
<evidence type="ECO:0000313" key="8">
    <source>
        <dbReference type="Proteomes" id="UP000281955"/>
    </source>
</evidence>
<dbReference type="EMBL" id="RBWV01000014">
    <property type="protein sequence ID" value="RKS71405.1"/>
    <property type="molecule type" value="Genomic_DNA"/>
</dbReference>
<keyword evidence="8" id="KW-1185">Reference proteome</keyword>
<dbReference type="OrthoDB" id="329282at2"/>
<evidence type="ECO:0000256" key="2">
    <source>
        <dbReference type="ARBA" id="ARBA00006679"/>
    </source>
</evidence>
<dbReference type="InterPro" id="IPR032808">
    <property type="entry name" value="DoxX"/>
</dbReference>
<dbReference type="InterPro" id="IPR051907">
    <property type="entry name" value="DoxX-like_oxidoreductase"/>
</dbReference>
<dbReference type="Pfam" id="PF07681">
    <property type="entry name" value="DoxX"/>
    <property type="match status" value="1"/>
</dbReference>
<dbReference type="GO" id="GO:0005886">
    <property type="term" value="C:plasma membrane"/>
    <property type="evidence" value="ECO:0007669"/>
    <property type="project" value="UniProtKB-SubCell"/>
</dbReference>
<evidence type="ECO:0000313" key="7">
    <source>
        <dbReference type="EMBL" id="RKS71405.1"/>
    </source>
</evidence>
<keyword evidence="4" id="KW-0812">Transmembrane</keyword>
<evidence type="ECO:0000256" key="3">
    <source>
        <dbReference type="ARBA" id="ARBA00022475"/>
    </source>
</evidence>
<comment type="similarity">
    <text evidence="2">Belongs to the DoxX family.</text>
</comment>
<dbReference type="PANTHER" id="PTHR33452:SF1">
    <property type="entry name" value="INNER MEMBRANE PROTEIN YPHA-RELATED"/>
    <property type="match status" value="1"/>
</dbReference>
<protein>
    <submittedName>
        <fullName evidence="7">DoxX-like protein</fullName>
    </submittedName>
</protein>
<comment type="caution">
    <text evidence="7">The sequence shown here is derived from an EMBL/GenBank/DDBJ whole genome shotgun (WGS) entry which is preliminary data.</text>
</comment>
<evidence type="ECO:0000256" key="1">
    <source>
        <dbReference type="ARBA" id="ARBA00004651"/>
    </source>
</evidence>
<keyword evidence="3" id="KW-1003">Cell membrane</keyword>
<keyword evidence="5" id="KW-1133">Transmembrane helix</keyword>
<sequence>MTLVRRLARPCIAGIFISGGLDQLRAPQTKSEKADPVAQPITKALPWLPEDTETLVRVNGAVQVGAGALLALGKLPRLSALALAASLVPTTAAGHAFWSAPDGATRAAQRTQFLKNLSILGGLLLAAVDTAGDPSLAWRAKHAAKDVSRATRSARRATAAAPTRVLKAVA</sequence>
<dbReference type="AlphaFoldDB" id="A0A420XLL9"/>
<accession>A0A420XLL9</accession>
<dbReference type="InParanoid" id="A0A420XLL9"/>
<proteinExistence type="inferred from homology"/>
<reference evidence="7 8" key="1">
    <citation type="submission" date="2018-10" db="EMBL/GenBank/DDBJ databases">
        <title>Genomic Encyclopedia of Archaeal and Bacterial Type Strains, Phase II (KMG-II): from individual species to whole genera.</title>
        <authorList>
            <person name="Goeker M."/>
        </authorList>
    </citation>
    <scope>NUCLEOTIDE SEQUENCE [LARGE SCALE GENOMIC DNA]</scope>
    <source>
        <strain evidence="7 8">RP-AC37</strain>
    </source>
</reference>
<comment type="subcellular location">
    <subcellularLocation>
        <location evidence="1">Cell membrane</location>
        <topology evidence="1">Multi-pass membrane protein</topology>
    </subcellularLocation>
</comment>
<evidence type="ECO:0000256" key="4">
    <source>
        <dbReference type="ARBA" id="ARBA00022692"/>
    </source>
</evidence>
<name>A0A420XLL9_9ACTN</name>
<gene>
    <name evidence="7" type="ORF">CLV35_3203</name>
</gene>
<dbReference type="Proteomes" id="UP000281955">
    <property type="component" value="Unassembled WGS sequence"/>
</dbReference>
<dbReference type="RefSeq" id="WP_121194473.1">
    <property type="nucleotide sequence ID" value="NZ_RBWV01000014.1"/>
</dbReference>